<evidence type="ECO:0000313" key="1">
    <source>
        <dbReference type="EMBL" id="KAF2459375.1"/>
    </source>
</evidence>
<dbReference type="PANTHER" id="PTHR21310:SF37">
    <property type="entry name" value="AMINOGLYCOSIDE PHOSPHOTRANSFERASE DOMAIN-CONTAINING PROTEIN"/>
    <property type="match status" value="1"/>
</dbReference>
<dbReference type="EMBL" id="MU001675">
    <property type="protein sequence ID" value="KAF2459375.1"/>
    <property type="molecule type" value="Genomic_DNA"/>
</dbReference>
<dbReference type="SUPFAM" id="SSF56112">
    <property type="entry name" value="Protein kinase-like (PK-like)"/>
    <property type="match status" value="1"/>
</dbReference>
<dbReference type="InterPro" id="IPR011009">
    <property type="entry name" value="Kinase-like_dom_sf"/>
</dbReference>
<accession>A0A6A6P5V1</accession>
<dbReference type="Proteomes" id="UP000799766">
    <property type="component" value="Unassembled WGS sequence"/>
</dbReference>
<sequence>MTSTTTKSLPLIRSEITFEDAVESDENILQELSYPADRLAFCVYLLDHQKEIEAIVSHHLRLSKSQSYNFCVPVYIDNWSKRVLIRFPLPYKIGETRFPGNADEKLRCEAATFTWIQENCPDVPIRFLWGFGFSDGQSFSALSTAPPYLRWVEYFRRKLLSFLGRPVPCQYIGHRNPRPLKTGYLFMDYIDDSKMLIESWEELRHDQTRRANLFRGLSRIMLSFARVPLPRVLSLSNRPLTLRLHALENEGVPTNIDRDLTYPTVEPFRRRPFLFTLTDLHPSNIFADTDWNIKCLIDLEWACSLPMEMECPPHWLSNRGVDQLTDEYLTEFNELREEFMSAFESEERLLCPADEQALLHTSAMKRGCENGNFWYFSALESTRGLYNIFNQHMRPMFVSSNDTEAETFDRVLSNYWSPKAAKTVAAKLKDKETYKSQLLEVFEAAL</sequence>
<dbReference type="OrthoDB" id="3645574at2759"/>
<reference evidence="1" key="1">
    <citation type="journal article" date="2020" name="Stud. Mycol.">
        <title>101 Dothideomycetes genomes: a test case for predicting lifestyles and emergence of pathogens.</title>
        <authorList>
            <person name="Haridas S."/>
            <person name="Albert R."/>
            <person name="Binder M."/>
            <person name="Bloem J."/>
            <person name="Labutti K."/>
            <person name="Salamov A."/>
            <person name="Andreopoulos B."/>
            <person name="Baker S."/>
            <person name="Barry K."/>
            <person name="Bills G."/>
            <person name="Bluhm B."/>
            <person name="Cannon C."/>
            <person name="Castanera R."/>
            <person name="Culley D."/>
            <person name="Daum C."/>
            <person name="Ezra D."/>
            <person name="Gonzalez J."/>
            <person name="Henrissat B."/>
            <person name="Kuo A."/>
            <person name="Liang C."/>
            <person name="Lipzen A."/>
            <person name="Lutzoni F."/>
            <person name="Magnuson J."/>
            <person name="Mondo S."/>
            <person name="Nolan M."/>
            <person name="Ohm R."/>
            <person name="Pangilinan J."/>
            <person name="Park H.-J."/>
            <person name="Ramirez L."/>
            <person name="Alfaro M."/>
            <person name="Sun H."/>
            <person name="Tritt A."/>
            <person name="Yoshinaga Y."/>
            <person name="Zwiers L.-H."/>
            <person name="Turgeon B."/>
            <person name="Goodwin S."/>
            <person name="Spatafora J."/>
            <person name="Crous P."/>
            <person name="Grigoriev I."/>
        </authorList>
    </citation>
    <scope>NUCLEOTIDE SEQUENCE</scope>
    <source>
        <strain evidence="1">ATCC 16933</strain>
    </source>
</reference>
<dbReference type="AlphaFoldDB" id="A0A6A6P5V1"/>
<dbReference type="InterPro" id="IPR051678">
    <property type="entry name" value="AGP_Transferase"/>
</dbReference>
<keyword evidence="2" id="KW-1185">Reference proteome</keyword>
<evidence type="ECO:0008006" key="3">
    <source>
        <dbReference type="Google" id="ProtNLM"/>
    </source>
</evidence>
<gene>
    <name evidence="1" type="ORF">BDY21DRAFT_413954</name>
</gene>
<name>A0A6A6P5V1_9PEZI</name>
<evidence type="ECO:0000313" key="2">
    <source>
        <dbReference type="Proteomes" id="UP000799766"/>
    </source>
</evidence>
<organism evidence="1 2">
    <name type="scientific">Lineolata rhizophorae</name>
    <dbReference type="NCBI Taxonomy" id="578093"/>
    <lineage>
        <taxon>Eukaryota</taxon>
        <taxon>Fungi</taxon>
        <taxon>Dikarya</taxon>
        <taxon>Ascomycota</taxon>
        <taxon>Pezizomycotina</taxon>
        <taxon>Dothideomycetes</taxon>
        <taxon>Dothideomycetes incertae sedis</taxon>
        <taxon>Lineolatales</taxon>
        <taxon>Lineolataceae</taxon>
        <taxon>Lineolata</taxon>
    </lineage>
</organism>
<proteinExistence type="predicted"/>
<protein>
    <recommendedName>
        <fullName evidence="3">Aminoglycoside phosphotransferase domain-containing protein</fullName>
    </recommendedName>
</protein>
<dbReference type="PANTHER" id="PTHR21310">
    <property type="entry name" value="AMINOGLYCOSIDE PHOSPHOTRANSFERASE-RELATED-RELATED"/>
    <property type="match status" value="1"/>
</dbReference>